<reference evidence="2 3" key="1">
    <citation type="submission" date="2018-11" db="EMBL/GenBank/DDBJ databases">
        <authorList>
            <consortium name="Pathogen Informatics"/>
        </authorList>
    </citation>
    <scope>NUCLEOTIDE SEQUENCE [LARGE SCALE GENOMIC DNA]</scope>
</reference>
<dbReference type="Pfam" id="PF10238">
    <property type="entry name" value="Eapp_C"/>
    <property type="match status" value="1"/>
</dbReference>
<dbReference type="AlphaFoldDB" id="A0A3P7KF41"/>
<evidence type="ECO:0000256" key="1">
    <source>
        <dbReference type="SAM" id="MobiDB-lite"/>
    </source>
</evidence>
<accession>A0A3P7KF41</accession>
<sequence length="208" mass="24111">MFSLLFKKRESETSKQSDGNKKHVTWDDAVKEEDKQEEETNPIKKAAKQSMEGAKKELPDYYDPEEDDDNEKWMQQRRKATGLTEAAKKVKEARPRIDGDSDAVLSCPGCMVMLTRDCQRHEIYSGQYRAMFVENCRVEHESLKIEKTGKERRRERQKLKKMGLDPNEQPTAEEDLFLPVHCAVCSTNVAVMDHDEVYHFFNVLSGYA</sequence>
<proteinExistence type="predicted"/>
<evidence type="ECO:0000313" key="3">
    <source>
        <dbReference type="Proteomes" id="UP000270094"/>
    </source>
</evidence>
<feature type="region of interest" description="Disordered" evidence="1">
    <location>
        <begin position="147"/>
        <end position="170"/>
    </location>
</feature>
<evidence type="ECO:0008006" key="4">
    <source>
        <dbReference type="Google" id="ProtNLM"/>
    </source>
</evidence>
<feature type="compositionally biased region" description="Basic and acidic residues" evidence="1">
    <location>
        <begin position="7"/>
        <end position="34"/>
    </location>
</feature>
<organism evidence="2 3">
    <name type="scientific">Strongylus vulgaris</name>
    <name type="common">Blood worm</name>
    <dbReference type="NCBI Taxonomy" id="40348"/>
    <lineage>
        <taxon>Eukaryota</taxon>
        <taxon>Metazoa</taxon>
        <taxon>Ecdysozoa</taxon>
        <taxon>Nematoda</taxon>
        <taxon>Chromadorea</taxon>
        <taxon>Rhabditida</taxon>
        <taxon>Rhabditina</taxon>
        <taxon>Rhabditomorpha</taxon>
        <taxon>Strongyloidea</taxon>
        <taxon>Strongylidae</taxon>
        <taxon>Strongylus</taxon>
    </lineage>
</organism>
<keyword evidence="3" id="KW-1185">Reference proteome</keyword>
<feature type="region of interest" description="Disordered" evidence="1">
    <location>
        <begin position="1"/>
        <end position="72"/>
    </location>
</feature>
<dbReference type="EMBL" id="UYYB01002832">
    <property type="protein sequence ID" value="VDM66452.1"/>
    <property type="molecule type" value="Genomic_DNA"/>
</dbReference>
<dbReference type="OrthoDB" id="122464at2759"/>
<dbReference type="InterPro" id="IPR019370">
    <property type="entry name" value="E2F-assoc_phosphoprotein"/>
</dbReference>
<evidence type="ECO:0000313" key="2">
    <source>
        <dbReference type="EMBL" id="VDM66452.1"/>
    </source>
</evidence>
<dbReference type="GO" id="GO:0005634">
    <property type="term" value="C:nucleus"/>
    <property type="evidence" value="ECO:0007669"/>
    <property type="project" value="TreeGrafter"/>
</dbReference>
<dbReference type="Proteomes" id="UP000270094">
    <property type="component" value="Unassembled WGS sequence"/>
</dbReference>
<name>A0A3P7KF41_STRVU</name>
<protein>
    <recommendedName>
        <fullName evidence="4">E2F-associated phosphoprotein</fullName>
    </recommendedName>
</protein>
<dbReference type="PANTHER" id="PTHR15967:SF0">
    <property type="entry name" value="E2F-ASSOCIATED PHOSPHOPROTEIN"/>
    <property type="match status" value="1"/>
</dbReference>
<dbReference type="PANTHER" id="PTHR15967">
    <property type="entry name" value="E2F-ASSOCIATED PHOSPHOPROTEIN"/>
    <property type="match status" value="1"/>
</dbReference>
<gene>
    <name evidence="2" type="ORF">SVUK_LOCUS1450</name>
</gene>
<feature type="compositionally biased region" description="Acidic residues" evidence="1">
    <location>
        <begin position="60"/>
        <end position="70"/>
    </location>
</feature>